<dbReference type="PANTHER" id="PTHR37840:SF1">
    <property type="entry name" value="L-FUCOSE ISOMERASE"/>
    <property type="match status" value="1"/>
</dbReference>
<organism evidence="2 3">
    <name type="scientific">Terrimonas ginsenosidimutans</name>
    <dbReference type="NCBI Taxonomy" id="2908004"/>
    <lineage>
        <taxon>Bacteria</taxon>
        <taxon>Pseudomonadati</taxon>
        <taxon>Bacteroidota</taxon>
        <taxon>Chitinophagia</taxon>
        <taxon>Chitinophagales</taxon>
        <taxon>Chitinophagaceae</taxon>
        <taxon>Terrimonas</taxon>
    </lineage>
</organism>
<evidence type="ECO:0000313" key="2">
    <source>
        <dbReference type="EMBL" id="MCG2613682.1"/>
    </source>
</evidence>
<sequence>MTGKRLCIFLGGGTLKGISKPGSIVWSRIYVENEKLHCDLGTGKVVELPEEETNRRWKGTTPEWPIMHALLDGVDRDQLMAKHQANHIHVVYADDALKACRIKAAALRELGIAVNFCGIG</sequence>
<dbReference type="EMBL" id="JAKLTR010000003">
    <property type="protein sequence ID" value="MCG2613682.1"/>
    <property type="molecule type" value="Genomic_DNA"/>
</dbReference>
<dbReference type="PANTHER" id="PTHR37840">
    <property type="entry name" value="L-FUCOSE ISOMERASE"/>
    <property type="match status" value="1"/>
</dbReference>
<proteinExistence type="predicted"/>
<evidence type="ECO:0000313" key="3">
    <source>
        <dbReference type="Proteomes" id="UP001165367"/>
    </source>
</evidence>
<dbReference type="InterPro" id="IPR015888">
    <property type="entry name" value="Fuc_isomerase_C"/>
</dbReference>
<reference evidence="2" key="1">
    <citation type="submission" date="2022-01" db="EMBL/GenBank/DDBJ databases">
        <authorList>
            <person name="Jo J.-H."/>
            <person name="Im W.-T."/>
        </authorList>
    </citation>
    <scope>NUCLEOTIDE SEQUENCE</scope>
    <source>
        <strain evidence="2">NA20</strain>
    </source>
</reference>
<dbReference type="Pfam" id="PF02952">
    <property type="entry name" value="Fucose_iso_C"/>
    <property type="match status" value="1"/>
</dbReference>
<feature type="domain" description="L-fucose isomerase C-terminal" evidence="1">
    <location>
        <begin position="11"/>
        <end position="94"/>
    </location>
</feature>
<protein>
    <recommendedName>
        <fullName evidence="1">L-fucose isomerase C-terminal domain-containing protein</fullName>
    </recommendedName>
</protein>
<dbReference type="Proteomes" id="UP001165367">
    <property type="component" value="Unassembled WGS sequence"/>
</dbReference>
<evidence type="ECO:0000259" key="1">
    <source>
        <dbReference type="Pfam" id="PF02952"/>
    </source>
</evidence>
<dbReference type="InterPro" id="IPR005763">
    <property type="entry name" value="Fucose_isomerase"/>
</dbReference>
<dbReference type="RefSeq" id="WP_237869293.1">
    <property type="nucleotide sequence ID" value="NZ_JAKLTR010000003.1"/>
</dbReference>
<name>A0ABS9KMX9_9BACT</name>
<accession>A0ABS9KMX9</accession>
<keyword evidence="3" id="KW-1185">Reference proteome</keyword>
<comment type="caution">
    <text evidence="2">The sequence shown here is derived from an EMBL/GenBank/DDBJ whole genome shotgun (WGS) entry which is preliminary data.</text>
</comment>
<gene>
    <name evidence="2" type="ORF">LZZ85_05295</name>
</gene>